<dbReference type="AlphaFoldDB" id="A0A227J542"/>
<dbReference type="GO" id="GO:0005524">
    <property type="term" value="F:ATP binding"/>
    <property type="evidence" value="ECO:0007669"/>
    <property type="project" value="UniProtKB-KW"/>
</dbReference>
<dbReference type="GO" id="GO:0016887">
    <property type="term" value="F:ATP hydrolysis activity"/>
    <property type="evidence" value="ECO:0007669"/>
    <property type="project" value="InterPro"/>
</dbReference>
<feature type="domain" description="ABC transporter" evidence="1">
    <location>
        <begin position="29"/>
        <end position="63"/>
    </location>
</feature>
<feature type="non-terminal residue" evidence="2">
    <location>
        <position position="64"/>
    </location>
</feature>
<dbReference type="EMBL" id="NIXT01002645">
    <property type="protein sequence ID" value="OXE30018.1"/>
    <property type="molecule type" value="Genomic_DNA"/>
</dbReference>
<dbReference type="SUPFAM" id="SSF52540">
    <property type="entry name" value="P-loop containing nucleoside triphosphate hydrolases"/>
    <property type="match status" value="1"/>
</dbReference>
<proteinExistence type="predicted"/>
<dbReference type="Pfam" id="PF00005">
    <property type="entry name" value="ABC_tran"/>
    <property type="match status" value="1"/>
</dbReference>
<evidence type="ECO:0000313" key="3">
    <source>
        <dbReference type="Proteomes" id="UP000214596"/>
    </source>
</evidence>
<dbReference type="InterPro" id="IPR027417">
    <property type="entry name" value="P-loop_NTPase"/>
</dbReference>
<protein>
    <submittedName>
        <fullName evidence="2">ABC transporter ATP-binding protein</fullName>
    </submittedName>
</protein>
<dbReference type="PANTHER" id="PTHR43038:SF3">
    <property type="entry name" value="ABC TRANSPORTER G FAMILY MEMBER 20 ISOFORM X1"/>
    <property type="match status" value="1"/>
</dbReference>
<evidence type="ECO:0000313" key="2">
    <source>
        <dbReference type="EMBL" id="OXE30018.1"/>
    </source>
</evidence>
<keyword evidence="2" id="KW-0067">ATP-binding</keyword>
<organism evidence="2 3">
    <name type="scientific">Vibrio parahaemolyticus</name>
    <dbReference type="NCBI Taxonomy" id="670"/>
    <lineage>
        <taxon>Bacteria</taxon>
        <taxon>Pseudomonadati</taxon>
        <taxon>Pseudomonadota</taxon>
        <taxon>Gammaproteobacteria</taxon>
        <taxon>Vibrionales</taxon>
        <taxon>Vibrionaceae</taxon>
        <taxon>Vibrio</taxon>
    </lineage>
</organism>
<reference evidence="2 3" key="1">
    <citation type="journal article" date="2017" name="Appl. Environ. Microbiol.">
        <title>Parallel evolution of two clades of a major Atlantic endemic Vibrio parahaemolyticus pathogen lineage by independent acquisition of related pathogenicity islands.</title>
        <authorList>
            <person name="Xu F."/>
            <person name="Gonzalez-Escalona N."/>
            <person name="Drees K.P."/>
            <person name="Sebra R.P."/>
            <person name="Cooper V.S."/>
            <person name="Jones S.H."/>
            <person name="Whistler C.A."/>
        </authorList>
    </citation>
    <scope>NUCLEOTIDE SEQUENCE [LARGE SCALE GENOMIC DNA]</scope>
    <source>
        <strain evidence="2 3">MAVP-3</strain>
    </source>
</reference>
<name>A0A227J542_VIBPH</name>
<dbReference type="Proteomes" id="UP000214596">
    <property type="component" value="Unassembled WGS sequence"/>
</dbReference>
<sequence length="64" mass="6839">MNLKLDNQQTDDAVVVTGLKMGYGDKILLENASFNVKRGEILVILGGSGCGKSSLMKHIIGLYA</sequence>
<accession>A0A227J542</accession>
<comment type="caution">
    <text evidence="2">The sequence shown here is derived from an EMBL/GenBank/DDBJ whole genome shotgun (WGS) entry which is preliminary data.</text>
</comment>
<dbReference type="PANTHER" id="PTHR43038">
    <property type="entry name" value="ATP-BINDING CASSETTE, SUB-FAMILY H, MEMBER 1"/>
    <property type="match status" value="1"/>
</dbReference>
<dbReference type="Gene3D" id="3.40.50.300">
    <property type="entry name" value="P-loop containing nucleotide triphosphate hydrolases"/>
    <property type="match status" value="1"/>
</dbReference>
<gene>
    <name evidence="2" type="ORF">CA163_25565</name>
</gene>
<keyword evidence="2" id="KW-0547">Nucleotide-binding</keyword>
<dbReference type="InterPro" id="IPR003439">
    <property type="entry name" value="ABC_transporter-like_ATP-bd"/>
</dbReference>
<evidence type="ECO:0000259" key="1">
    <source>
        <dbReference type="Pfam" id="PF00005"/>
    </source>
</evidence>